<dbReference type="GO" id="GO:0004674">
    <property type="term" value="F:protein serine/threonine kinase activity"/>
    <property type="evidence" value="ECO:0007669"/>
    <property type="project" value="UniProtKB-KW"/>
</dbReference>
<protein>
    <submittedName>
        <fullName evidence="6">Non-specific serine/threonine protein kinase</fullName>
        <ecNumber evidence="6">2.7.11.1</ecNumber>
    </submittedName>
</protein>
<organism evidence="6 7">
    <name type="scientific">Handroanthus impetiginosus</name>
    <dbReference type="NCBI Taxonomy" id="429701"/>
    <lineage>
        <taxon>Eukaryota</taxon>
        <taxon>Viridiplantae</taxon>
        <taxon>Streptophyta</taxon>
        <taxon>Embryophyta</taxon>
        <taxon>Tracheophyta</taxon>
        <taxon>Spermatophyta</taxon>
        <taxon>Magnoliopsida</taxon>
        <taxon>eudicotyledons</taxon>
        <taxon>Gunneridae</taxon>
        <taxon>Pentapetalae</taxon>
        <taxon>asterids</taxon>
        <taxon>lamiids</taxon>
        <taxon>Lamiales</taxon>
        <taxon>Bignoniaceae</taxon>
        <taxon>Crescentiina</taxon>
        <taxon>Tabebuia alliance</taxon>
        <taxon>Handroanthus</taxon>
    </lineage>
</organism>
<evidence type="ECO:0000313" key="7">
    <source>
        <dbReference type="Proteomes" id="UP000231279"/>
    </source>
</evidence>
<dbReference type="PANTHER" id="PTHR47989">
    <property type="entry name" value="OS01G0750732 PROTEIN"/>
    <property type="match status" value="1"/>
</dbReference>
<dbReference type="Proteomes" id="UP000231279">
    <property type="component" value="Unassembled WGS sequence"/>
</dbReference>
<comment type="caution">
    <text evidence="6">The sequence shown here is derived from an EMBL/GenBank/DDBJ whole genome shotgun (WGS) entry which is preliminary data.</text>
</comment>
<feature type="chain" id="PRO_5013694952" evidence="4">
    <location>
        <begin position="18"/>
        <end position="348"/>
    </location>
</feature>
<evidence type="ECO:0000313" key="6">
    <source>
        <dbReference type="EMBL" id="PIN17269.1"/>
    </source>
</evidence>
<dbReference type="STRING" id="429701.A0A2G9HI88"/>
<keyword evidence="3" id="KW-0067">ATP-binding</keyword>
<dbReference type="PANTHER" id="PTHR47989:SF9">
    <property type="entry name" value="PROTEIN KINASE SUPERFAMILY PROTEIN"/>
    <property type="match status" value="1"/>
</dbReference>
<keyword evidence="2" id="KW-0547">Nucleotide-binding</keyword>
<dbReference type="EC" id="2.7.11.1" evidence="6"/>
<keyword evidence="4" id="KW-0732">Signal</keyword>
<dbReference type="GO" id="GO:0005524">
    <property type="term" value="F:ATP binding"/>
    <property type="evidence" value="ECO:0007669"/>
    <property type="project" value="UniProtKB-KW"/>
</dbReference>
<dbReference type="Pfam" id="PF23180">
    <property type="entry name" value="ALE2_N"/>
    <property type="match status" value="1"/>
</dbReference>
<dbReference type="OrthoDB" id="1739377at2759"/>
<evidence type="ECO:0000256" key="4">
    <source>
        <dbReference type="SAM" id="SignalP"/>
    </source>
</evidence>
<accession>A0A2G9HI88</accession>
<evidence type="ECO:0000259" key="5">
    <source>
        <dbReference type="Pfam" id="PF23180"/>
    </source>
</evidence>
<keyword evidence="6" id="KW-0808">Transferase</keyword>
<keyword evidence="7" id="KW-1185">Reference proteome</keyword>
<dbReference type="InterPro" id="IPR057597">
    <property type="entry name" value="ALE2_N"/>
</dbReference>
<keyword evidence="6" id="KW-0418">Kinase</keyword>
<feature type="signal peptide" evidence="4">
    <location>
        <begin position="1"/>
        <end position="17"/>
    </location>
</feature>
<dbReference type="EMBL" id="NKXS01001704">
    <property type="protein sequence ID" value="PIN17269.1"/>
    <property type="molecule type" value="Genomic_DNA"/>
</dbReference>
<dbReference type="AlphaFoldDB" id="A0A2G9HI88"/>
<feature type="domain" description="Receptor-like PK ALE2 N-terminal" evidence="5">
    <location>
        <begin position="204"/>
        <end position="320"/>
    </location>
</feature>
<reference evidence="7" key="1">
    <citation type="journal article" date="2018" name="Gigascience">
        <title>Genome assembly of the Pink Ipe (Handroanthus impetiginosus, Bignoniaceae), a highly valued, ecologically keystone Neotropical timber forest tree.</title>
        <authorList>
            <person name="Silva-Junior O.B."/>
            <person name="Grattapaglia D."/>
            <person name="Novaes E."/>
            <person name="Collevatti R.G."/>
        </authorList>
    </citation>
    <scope>NUCLEOTIDE SEQUENCE [LARGE SCALE GENOMIC DNA]</scope>
    <source>
        <strain evidence="7">cv. UFG-1</strain>
    </source>
</reference>
<proteinExistence type="predicted"/>
<evidence type="ECO:0000256" key="3">
    <source>
        <dbReference type="ARBA" id="ARBA00022840"/>
    </source>
</evidence>
<evidence type="ECO:0000256" key="2">
    <source>
        <dbReference type="ARBA" id="ARBA00022741"/>
    </source>
</evidence>
<evidence type="ECO:0000256" key="1">
    <source>
        <dbReference type="ARBA" id="ARBA00022527"/>
    </source>
</evidence>
<name>A0A2G9HI88_9LAMI</name>
<gene>
    <name evidence="6" type="ORF">CDL12_10071</name>
</gene>
<sequence length="348" mass="38626">MRMMMVGVLRLVLKVCAFVCSFAIQESYVVSSVGEGTAKLVSNVNMFINIAPHPILQPKEEIESSNKIVDPYGPVHHSRTQAPSASKSLWSPNVASTPHPFSNSTPGFYSREKHHHVRDYKITPPASKIIPRPASKQAPYRTKSDAKAYLRHNTPPPTSAVPLISPKKLPLGSFPKSRKTPLLPPLQARLPPPPHKECASLTCTEPFTYGLPESPCVCLLPIKVALRVTVALYTFFPLVSELAAEIAAGVCMKQSQVRIMGANEAGDNPEKSIVLIDLVPLHKKFDHTTSYLTFQRFWGKRVVIKTSFFGDYDVLYVRYPVDANLRSSALSTFASVQHWCHRVEAVSW</sequence>
<keyword evidence="1 6" id="KW-0723">Serine/threonine-protein kinase</keyword>